<evidence type="ECO:0000256" key="1">
    <source>
        <dbReference type="ARBA" id="ARBA00023015"/>
    </source>
</evidence>
<dbReference type="PROSITE" id="PS50977">
    <property type="entry name" value="HTH_TETR_2"/>
    <property type="match status" value="1"/>
</dbReference>
<dbReference type="PRINTS" id="PR00455">
    <property type="entry name" value="HTHTETR"/>
</dbReference>
<dbReference type="Pfam" id="PF00440">
    <property type="entry name" value="TetR_N"/>
    <property type="match status" value="1"/>
</dbReference>
<dbReference type="InterPro" id="IPR009057">
    <property type="entry name" value="Homeodomain-like_sf"/>
</dbReference>
<proteinExistence type="predicted"/>
<reference evidence="6 7" key="1">
    <citation type="submission" date="2018-11" db="EMBL/GenBank/DDBJ databases">
        <title>Sequencing the genomes of 1000 actinobacteria strains.</title>
        <authorList>
            <person name="Klenk H.-P."/>
        </authorList>
    </citation>
    <scope>NUCLEOTIDE SEQUENCE [LARGE SCALE GENOMIC DNA]</scope>
    <source>
        <strain evidence="6 7">DSM 44254</strain>
    </source>
</reference>
<dbReference type="PANTHER" id="PTHR30055:SF234">
    <property type="entry name" value="HTH-TYPE TRANSCRIPTIONAL REGULATOR BETI"/>
    <property type="match status" value="1"/>
</dbReference>
<dbReference type="Proteomes" id="UP000272400">
    <property type="component" value="Unassembled WGS sequence"/>
</dbReference>
<dbReference type="InterPro" id="IPR036271">
    <property type="entry name" value="Tet_transcr_reg_TetR-rel_C_sf"/>
</dbReference>
<evidence type="ECO:0000256" key="2">
    <source>
        <dbReference type="ARBA" id="ARBA00023125"/>
    </source>
</evidence>
<keyword evidence="2 4" id="KW-0238">DNA-binding</keyword>
<keyword evidence="3" id="KW-0804">Transcription</keyword>
<dbReference type="InterPro" id="IPR041678">
    <property type="entry name" value="TetR_C_16"/>
</dbReference>
<dbReference type="PANTHER" id="PTHR30055">
    <property type="entry name" value="HTH-TYPE TRANSCRIPTIONAL REGULATOR RUTR"/>
    <property type="match status" value="1"/>
</dbReference>
<gene>
    <name evidence="6" type="ORF">EDD29_2145</name>
</gene>
<dbReference type="SUPFAM" id="SSF48498">
    <property type="entry name" value="Tetracyclin repressor-like, C-terminal domain"/>
    <property type="match status" value="1"/>
</dbReference>
<dbReference type="Gene3D" id="1.10.357.10">
    <property type="entry name" value="Tetracycline Repressor, domain 2"/>
    <property type="match status" value="1"/>
</dbReference>
<dbReference type="Pfam" id="PF17920">
    <property type="entry name" value="TetR_C_16"/>
    <property type="match status" value="1"/>
</dbReference>
<evidence type="ECO:0000313" key="6">
    <source>
        <dbReference type="EMBL" id="ROO84618.1"/>
    </source>
</evidence>
<accession>A0A3N1CV79</accession>
<feature type="DNA-binding region" description="H-T-H motif" evidence="4">
    <location>
        <begin position="26"/>
        <end position="45"/>
    </location>
</feature>
<organism evidence="6 7">
    <name type="scientific">Actinocorallia herbida</name>
    <dbReference type="NCBI Taxonomy" id="58109"/>
    <lineage>
        <taxon>Bacteria</taxon>
        <taxon>Bacillati</taxon>
        <taxon>Actinomycetota</taxon>
        <taxon>Actinomycetes</taxon>
        <taxon>Streptosporangiales</taxon>
        <taxon>Thermomonosporaceae</taxon>
        <taxon>Actinocorallia</taxon>
    </lineage>
</organism>
<keyword evidence="7" id="KW-1185">Reference proteome</keyword>
<dbReference type="InterPro" id="IPR001647">
    <property type="entry name" value="HTH_TetR"/>
</dbReference>
<evidence type="ECO:0000256" key="3">
    <source>
        <dbReference type="ARBA" id="ARBA00023163"/>
    </source>
</evidence>
<dbReference type="GO" id="GO:0000976">
    <property type="term" value="F:transcription cis-regulatory region binding"/>
    <property type="evidence" value="ECO:0007669"/>
    <property type="project" value="TreeGrafter"/>
</dbReference>
<dbReference type="SUPFAM" id="SSF46689">
    <property type="entry name" value="Homeodomain-like"/>
    <property type="match status" value="1"/>
</dbReference>
<dbReference type="AlphaFoldDB" id="A0A3N1CV79"/>
<feature type="domain" description="HTH tetR-type" evidence="5">
    <location>
        <begin position="3"/>
        <end position="63"/>
    </location>
</feature>
<evidence type="ECO:0000259" key="5">
    <source>
        <dbReference type="PROSITE" id="PS50977"/>
    </source>
</evidence>
<dbReference type="EMBL" id="RJKE01000001">
    <property type="protein sequence ID" value="ROO84618.1"/>
    <property type="molecule type" value="Genomic_DNA"/>
</dbReference>
<keyword evidence="1" id="KW-0805">Transcription regulation</keyword>
<dbReference type="RefSeq" id="WP_246052679.1">
    <property type="nucleotide sequence ID" value="NZ_RJKE01000001.1"/>
</dbReference>
<evidence type="ECO:0000313" key="7">
    <source>
        <dbReference type="Proteomes" id="UP000272400"/>
    </source>
</evidence>
<name>A0A3N1CV79_9ACTN</name>
<dbReference type="InterPro" id="IPR050109">
    <property type="entry name" value="HTH-type_TetR-like_transc_reg"/>
</dbReference>
<comment type="caution">
    <text evidence="6">The sequence shown here is derived from an EMBL/GenBank/DDBJ whole genome shotgun (WGS) entry which is preliminary data.</text>
</comment>
<evidence type="ECO:0000256" key="4">
    <source>
        <dbReference type="PROSITE-ProRule" id="PRU00335"/>
    </source>
</evidence>
<dbReference type="GO" id="GO:0003700">
    <property type="term" value="F:DNA-binding transcription factor activity"/>
    <property type="evidence" value="ECO:0007669"/>
    <property type="project" value="TreeGrafter"/>
</dbReference>
<sequence length="178" mass="19124">MSDSGRTAILRAARRAFAFHPYDMVTLRAIAAEAGVSAALIVKHFGGKEQLFEAVADFSGDVEALLAVPLADLGRHLVETAVMVRHRDLPPPLIRVVFGIGAGDERELLLRRFREQATDRLAALLPGPRAALRAELVWAQFLGLSTVLSLHKQGAIMAADPAEVIGRYAPAVQALIDG</sequence>
<protein>
    <submittedName>
        <fullName evidence="6">TetR family transcriptional regulator</fullName>
    </submittedName>
</protein>